<feature type="transmembrane region" description="Helical" evidence="17">
    <location>
        <begin position="41"/>
        <end position="60"/>
    </location>
</feature>
<dbReference type="KEGG" id="pbf:CFX0092_A3667"/>
<evidence type="ECO:0000256" key="14">
    <source>
        <dbReference type="ARBA" id="ARBA00032707"/>
    </source>
</evidence>
<dbReference type="GO" id="GO:0050380">
    <property type="term" value="F:undecaprenyl-diphosphatase activity"/>
    <property type="evidence" value="ECO:0007669"/>
    <property type="project" value="UniProtKB-UniRule"/>
</dbReference>
<comment type="similarity">
    <text evidence="2 17">Belongs to the UppP family.</text>
</comment>
<dbReference type="GO" id="GO:0008360">
    <property type="term" value="P:regulation of cell shape"/>
    <property type="evidence" value="ECO:0007669"/>
    <property type="project" value="UniProtKB-KW"/>
</dbReference>
<dbReference type="Proteomes" id="UP000215027">
    <property type="component" value="Chromosome I"/>
</dbReference>
<gene>
    <name evidence="17 18" type="primary">uppP</name>
    <name evidence="18" type="ORF">CFX0092_A3667</name>
</gene>
<evidence type="ECO:0000256" key="7">
    <source>
        <dbReference type="ARBA" id="ARBA00022801"/>
    </source>
</evidence>
<dbReference type="AlphaFoldDB" id="A0A1A9C7K4"/>
<evidence type="ECO:0000256" key="17">
    <source>
        <dbReference type="HAMAP-Rule" id="MF_01006"/>
    </source>
</evidence>
<accession>A0A1A9C7K4</accession>
<feature type="transmembrane region" description="Helical" evidence="17">
    <location>
        <begin position="87"/>
        <end position="105"/>
    </location>
</feature>
<dbReference type="OrthoDB" id="9808289at2"/>
<dbReference type="InterPro" id="IPR003824">
    <property type="entry name" value="UppP"/>
</dbReference>
<feature type="transmembrane region" description="Helical" evidence="17">
    <location>
        <begin position="222"/>
        <end position="242"/>
    </location>
</feature>
<reference evidence="18" key="1">
    <citation type="submission" date="2016-01" db="EMBL/GenBank/DDBJ databases">
        <authorList>
            <person name="Mcilroy J.S."/>
            <person name="Karst M S."/>
            <person name="Albertsen M."/>
        </authorList>
    </citation>
    <scope>NUCLEOTIDE SEQUENCE</scope>
    <source>
        <strain evidence="18">Cfx-K</strain>
    </source>
</reference>
<feature type="transmembrane region" description="Helical" evidence="17">
    <location>
        <begin position="186"/>
        <end position="210"/>
    </location>
</feature>
<name>A0A1A9C7K4_9CHLR</name>
<evidence type="ECO:0000313" key="19">
    <source>
        <dbReference type="Proteomes" id="UP000215027"/>
    </source>
</evidence>
<evidence type="ECO:0000256" key="4">
    <source>
        <dbReference type="ARBA" id="ARBA00021581"/>
    </source>
</evidence>
<keyword evidence="9 17" id="KW-0573">Peptidoglycan synthesis</keyword>
<evidence type="ECO:0000256" key="1">
    <source>
        <dbReference type="ARBA" id="ARBA00004651"/>
    </source>
</evidence>
<comment type="miscellaneous">
    <text evidence="17">Bacitracin is thought to be involved in the inhibition of peptidoglycan synthesis by sequestering undecaprenyl diphosphate, thereby reducing the pool of lipid carrier available.</text>
</comment>
<dbReference type="Pfam" id="PF02673">
    <property type="entry name" value="BacA"/>
    <property type="match status" value="1"/>
</dbReference>
<feature type="transmembrane region" description="Helical" evidence="17">
    <location>
        <begin position="117"/>
        <end position="137"/>
    </location>
</feature>
<evidence type="ECO:0000256" key="6">
    <source>
        <dbReference type="ARBA" id="ARBA00022692"/>
    </source>
</evidence>
<dbReference type="GO" id="GO:0005886">
    <property type="term" value="C:plasma membrane"/>
    <property type="evidence" value="ECO:0007669"/>
    <property type="project" value="UniProtKB-SubCell"/>
</dbReference>
<comment type="function">
    <text evidence="17">Catalyzes the dephosphorylation of undecaprenyl diphosphate (UPP). Confers resistance to bacitracin.</text>
</comment>
<evidence type="ECO:0000313" key="18">
    <source>
        <dbReference type="EMBL" id="SBU01545.1"/>
    </source>
</evidence>
<keyword evidence="13 17" id="KW-0961">Cell wall biogenesis/degradation</keyword>
<keyword evidence="11 17" id="KW-0472">Membrane</keyword>
<proteinExistence type="inferred from homology"/>
<evidence type="ECO:0000256" key="8">
    <source>
        <dbReference type="ARBA" id="ARBA00022960"/>
    </source>
</evidence>
<dbReference type="PANTHER" id="PTHR30622">
    <property type="entry name" value="UNDECAPRENYL-DIPHOSPHATASE"/>
    <property type="match status" value="1"/>
</dbReference>
<dbReference type="HAMAP" id="MF_01006">
    <property type="entry name" value="Undec_diphosphatase"/>
    <property type="match status" value="1"/>
</dbReference>
<dbReference type="GO" id="GO:0009252">
    <property type="term" value="P:peptidoglycan biosynthetic process"/>
    <property type="evidence" value="ECO:0007669"/>
    <property type="project" value="UniProtKB-KW"/>
</dbReference>
<protein>
    <recommendedName>
        <fullName evidence="4 17">Undecaprenyl-diphosphatase</fullName>
        <ecNumber evidence="3 17">3.6.1.27</ecNumber>
    </recommendedName>
    <alternativeName>
        <fullName evidence="15 17">Bacitracin resistance protein</fullName>
    </alternativeName>
    <alternativeName>
        <fullName evidence="14 17">Undecaprenyl pyrophosphate phosphatase</fullName>
    </alternativeName>
</protein>
<dbReference type="GO" id="GO:0046677">
    <property type="term" value="P:response to antibiotic"/>
    <property type="evidence" value="ECO:0007669"/>
    <property type="project" value="UniProtKB-UniRule"/>
</dbReference>
<organism evidence="18 19">
    <name type="scientific">Candidatus Promineifilum breve</name>
    <dbReference type="NCBI Taxonomy" id="1806508"/>
    <lineage>
        <taxon>Bacteria</taxon>
        <taxon>Bacillati</taxon>
        <taxon>Chloroflexota</taxon>
        <taxon>Ardenticatenia</taxon>
        <taxon>Candidatus Promineifilales</taxon>
        <taxon>Candidatus Promineifilaceae</taxon>
        <taxon>Candidatus Promineifilum</taxon>
    </lineage>
</organism>
<keyword evidence="8 17" id="KW-0133">Cell shape</keyword>
<sequence>MSLLEAIIIGIIQGATEFLPISSDGHLVLIPAIFGLSQPDLVLIGLVHAGTLVAILSYFARDLWAIGRAWLAGLVRRDPWSDPNSRLGWFMLLGSIPAAIVGLALKDFFEQQFQSPTVAAAGLLVTAVFLVVGERLLRGTKTLERLTAVDTLIIGAFQVLALLPGVSRSGSTIAAGLWRGLDRPTAARFSFLVGLPAIAGVSLLSIIDIFTAQGSLPNGHYLAAFLAAAVVGYLCIAFLLSWVKRHSLYPFAIYCAVVGLLYLLFTLVL</sequence>
<keyword evidence="10 17" id="KW-1133">Transmembrane helix</keyword>
<keyword evidence="5 17" id="KW-1003">Cell membrane</keyword>
<dbReference type="RefSeq" id="WP_095044751.1">
    <property type="nucleotide sequence ID" value="NZ_LN890655.1"/>
</dbReference>
<evidence type="ECO:0000256" key="3">
    <source>
        <dbReference type="ARBA" id="ARBA00012374"/>
    </source>
</evidence>
<keyword evidence="7 17" id="KW-0378">Hydrolase</keyword>
<dbReference type="EMBL" id="LN890655">
    <property type="protein sequence ID" value="SBU01545.1"/>
    <property type="molecule type" value="Genomic_DNA"/>
</dbReference>
<evidence type="ECO:0000256" key="9">
    <source>
        <dbReference type="ARBA" id="ARBA00022984"/>
    </source>
</evidence>
<evidence type="ECO:0000256" key="11">
    <source>
        <dbReference type="ARBA" id="ARBA00023136"/>
    </source>
</evidence>
<keyword evidence="12 17" id="KW-0046">Antibiotic resistance</keyword>
<evidence type="ECO:0000256" key="16">
    <source>
        <dbReference type="ARBA" id="ARBA00047594"/>
    </source>
</evidence>
<dbReference type="GO" id="GO:0071555">
    <property type="term" value="P:cell wall organization"/>
    <property type="evidence" value="ECO:0007669"/>
    <property type="project" value="UniProtKB-KW"/>
</dbReference>
<keyword evidence="6 17" id="KW-0812">Transmembrane</keyword>
<keyword evidence="19" id="KW-1185">Reference proteome</keyword>
<evidence type="ECO:0000256" key="15">
    <source>
        <dbReference type="ARBA" id="ARBA00032932"/>
    </source>
</evidence>
<comment type="catalytic activity">
    <reaction evidence="16 17">
        <text>di-trans,octa-cis-undecaprenyl diphosphate + H2O = di-trans,octa-cis-undecaprenyl phosphate + phosphate + H(+)</text>
        <dbReference type="Rhea" id="RHEA:28094"/>
        <dbReference type="ChEBI" id="CHEBI:15377"/>
        <dbReference type="ChEBI" id="CHEBI:15378"/>
        <dbReference type="ChEBI" id="CHEBI:43474"/>
        <dbReference type="ChEBI" id="CHEBI:58405"/>
        <dbReference type="ChEBI" id="CHEBI:60392"/>
        <dbReference type="EC" id="3.6.1.27"/>
    </reaction>
</comment>
<evidence type="ECO:0000256" key="10">
    <source>
        <dbReference type="ARBA" id="ARBA00022989"/>
    </source>
</evidence>
<evidence type="ECO:0000256" key="13">
    <source>
        <dbReference type="ARBA" id="ARBA00023316"/>
    </source>
</evidence>
<dbReference type="PANTHER" id="PTHR30622:SF4">
    <property type="entry name" value="UNDECAPRENYL-DIPHOSPHATASE"/>
    <property type="match status" value="1"/>
</dbReference>
<evidence type="ECO:0000256" key="12">
    <source>
        <dbReference type="ARBA" id="ARBA00023251"/>
    </source>
</evidence>
<dbReference type="EC" id="3.6.1.27" evidence="3 17"/>
<evidence type="ECO:0000256" key="5">
    <source>
        <dbReference type="ARBA" id="ARBA00022475"/>
    </source>
</evidence>
<evidence type="ECO:0000256" key="2">
    <source>
        <dbReference type="ARBA" id="ARBA00010621"/>
    </source>
</evidence>
<comment type="subcellular location">
    <subcellularLocation>
        <location evidence="1 17">Cell membrane</location>
        <topology evidence="1 17">Multi-pass membrane protein</topology>
    </subcellularLocation>
</comment>
<feature type="transmembrane region" description="Helical" evidence="17">
    <location>
        <begin position="248"/>
        <end position="268"/>
    </location>
</feature>